<evidence type="ECO:0000256" key="3">
    <source>
        <dbReference type="ARBA" id="ARBA00022628"/>
    </source>
</evidence>
<dbReference type="SUPFAM" id="SSF52242">
    <property type="entry name" value="Cobalamin (vitamin B12)-binding domain"/>
    <property type="match status" value="1"/>
</dbReference>
<proteinExistence type="inferred from homology"/>
<evidence type="ECO:0000256" key="2">
    <source>
        <dbReference type="ARBA" id="ARBA00008465"/>
    </source>
</evidence>
<dbReference type="SUPFAM" id="SSF51703">
    <property type="entry name" value="Cobalamin (vitamin B12)-dependent enzymes"/>
    <property type="match status" value="1"/>
</dbReference>
<comment type="caution">
    <text evidence="8">The sequence shown here is derived from an EMBL/GenBank/DDBJ whole genome shotgun (WGS) entry which is preliminary data.</text>
</comment>
<feature type="domain" description="Methylmalonyl-CoA mutase alpha/beta chain catalytic" evidence="7">
    <location>
        <begin position="122"/>
        <end position="374"/>
    </location>
</feature>
<dbReference type="PANTHER" id="PTHR48101">
    <property type="entry name" value="METHYLMALONYL-COA MUTASE, MITOCHONDRIAL-RELATED"/>
    <property type="match status" value="1"/>
</dbReference>
<dbReference type="InterPro" id="IPR016176">
    <property type="entry name" value="Cbl-dep_enz_cat"/>
</dbReference>
<gene>
    <name evidence="8" type="ORF">ENL07_11520</name>
</gene>
<dbReference type="Gene3D" id="3.20.20.240">
    <property type="entry name" value="Methylmalonyl-CoA mutase"/>
    <property type="match status" value="1"/>
</dbReference>
<feature type="compositionally biased region" description="Polar residues" evidence="6">
    <location>
        <begin position="1"/>
        <end position="17"/>
    </location>
</feature>
<dbReference type="InterPro" id="IPR006099">
    <property type="entry name" value="MeMalonylCoA_mutase_a/b_cat"/>
</dbReference>
<dbReference type="EMBL" id="DRSQ01000245">
    <property type="protein sequence ID" value="HHE33211.1"/>
    <property type="molecule type" value="Genomic_DNA"/>
</dbReference>
<dbReference type="Gene3D" id="3.40.50.280">
    <property type="entry name" value="Cobalamin-binding domain"/>
    <property type="match status" value="1"/>
</dbReference>
<evidence type="ECO:0000313" key="8">
    <source>
        <dbReference type="EMBL" id="HHE33211.1"/>
    </source>
</evidence>
<dbReference type="InterPro" id="IPR036724">
    <property type="entry name" value="Cobalamin-bd_sf"/>
</dbReference>
<evidence type="ECO:0000256" key="4">
    <source>
        <dbReference type="ARBA" id="ARBA00023235"/>
    </source>
</evidence>
<comment type="cofactor">
    <cofactor evidence="1">
        <name>adenosylcob(III)alamin</name>
        <dbReference type="ChEBI" id="CHEBI:18408"/>
    </cofactor>
</comment>
<comment type="similarity">
    <text evidence="2">Belongs to the methylmalonyl-CoA mutase family.</text>
</comment>
<dbReference type="GO" id="GO:0016866">
    <property type="term" value="F:intramolecular transferase activity"/>
    <property type="evidence" value="ECO:0007669"/>
    <property type="project" value="InterPro"/>
</dbReference>
<name>A0A7C5DI44_9CHLB</name>
<accession>A0A7C5DI44</accession>
<dbReference type="GO" id="GO:0031419">
    <property type="term" value="F:cobalamin binding"/>
    <property type="evidence" value="ECO:0007669"/>
    <property type="project" value="UniProtKB-KW"/>
</dbReference>
<protein>
    <recommendedName>
        <fullName evidence="7">Methylmalonyl-CoA mutase alpha/beta chain catalytic domain-containing protein</fullName>
    </recommendedName>
</protein>
<keyword evidence="3" id="KW-0846">Cobalamin</keyword>
<dbReference type="Proteomes" id="UP000886058">
    <property type="component" value="Unassembled WGS sequence"/>
</dbReference>
<evidence type="ECO:0000256" key="6">
    <source>
        <dbReference type="SAM" id="MobiDB-lite"/>
    </source>
</evidence>
<sequence>MDSKWSRGTTATPQASSPDVPFRRASNRWRICQQIAVTRLLDDPELLADAVSGGADAIELRFEGVPENAEIERLLDALRQINLSRIALYVSGSIGDPALLFDALAALEADLPLPTTEIKGSGFRTIAVDTVRFHHAGATVAQELAFALAGLSDCLDRMTDAGVDAAEAASTIEIVVACGTTHLPELAKLRALRAIWPQLLGAWGVPAETMPEPRLFVRASSRSFSVLDPYTNILRLSTEALSAILGGCDTLQVTPFDPTGSLSPEFSDRIARNIQLLFRKESTLDRVVDPAAGSYYIETLTSKLGREAWRIFASIQSEGGFREAEANGFISSLIASSAEVRQKEIDTRRRTLVGINRYTVPPSPEVVNALQPQANVTEINGYEQLRMRMIAHAATGDSTPCAVLWQHGDSAKSQRVASFAEDFLQSGGFEVLPGMTLDATHGSCEAILADNPQVVVLCWASEESFVAVPEVCAAIHETDRECVVIMAAKPPAQADELLQAGLDRFIYNGCEAFDELLSLQHKTGVL</sequence>
<dbReference type="PANTHER" id="PTHR48101:SF1">
    <property type="entry name" value="METHYLMALONYL-COA MUTASE, LARGE SUBUNIT"/>
    <property type="match status" value="1"/>
</dbReference>
<evidence type="ECO:0000256" key="1">
    <source>
        <dbReference type="ARBA" id="ARBA00001922"/>
    </source>
</evidence>
<dbReference type="AlphaFoldDB" id="A0A7C5DI44"/>
<keyword evidence="4" id="KW-0413">Isomerase</keyword>
<evidence type="ECO:0000256" key="5">
    <source>
        <dbReference type="ARBA" id="ARBA00023285"/>
    </source>
</evidence>
<dbReference type="Pfam" id="PF01642">
    <property type="entry name" value="MM_CoA_mutase"/>
    <property type="match status" value="1"/>
</dbReference>
<evidence type="ECO:0000259" key="7">
    <source>
        <dbReference type="Pfam" id="PF01642"/>
    </source>
</evidence>
<dbReference type="GO" id="GO:0046872">
    <property type="term" value="F:metal ion binding"/>
    <property type="evidence" value="ECO:0007669"/>
    <property type="project" value="InterPro"/>
</dbReference>
<reference evidence="8" key="1">
    <citation type="journal article" date="2020" name="mSystems">
        <title>Genome- and Community-Level Interaction Insights into Carbon Utilization and Element Cycling Functions of Hydrothermarchaeota in Hydrothermal Sediment.</title>
        <authorList>
            <person name="Zhou Z."/>
            <person name="Liu Y."/>
            <person name="Xu W."/>
            <person name="Pan J."/>
            <person name="Luo Z.H."/>
            <person name="Li M."/>
        </authorList>
    </citation>
    <scope>NUCLEOTIDE SEQUENCE [LARGE SCALE GENOMIC DNA]</scope>
    <source>
        <strain evidence="8">HyVt-633</strain>
    </source>
</reference>
<keyword evidence="5" id="KW-0170">Cobalt</keyword>
<organism evidence="8">
    <name type="scientific">Chlorobaculum parvum</name>
    <dbReference type="NCBI Taxonomy" id="274539"/>
    <lineage>
        <taxon>Bacteria</taxon>
        <taxon>Pseudomonadati</taxon>
        <taxon>Chlorobiota</taxon>
        <taxon>Chlorobiia</taxon>
        <taxon>Chlorobiales</taxon>
        <taxon>Chlorobiaceae</taxon>
        <taxon>Chlorobaculum</taxon>
    </lineage>
</organism>
<feature type="region of interest" description="Disordered" evidence="6">
    <location>
        <begin position="1"/>
        <end position="21"/>
    </location>
</feature>